<dbReference type="Pfam" id="PF13671">
    <property type="entry name" value="AAA_33"/>
    <property type="match status" value="1"/>
</dbReference>
<accession>A0ABM8ADG7</accession>
<dbReference type="RefSeq" id="WP_264774549.1">
    <property type="nucleotide sequence ID" value="NZ_AP026560.1"/>
</dbReference>
<proteinExistence type="predicted"/>
<keyword evidence="2" id="KW-1185">Reference proteome</keyword>
<evidence type="ECO:0008006" key="3">
    <source>
        <dbReference type="Google" id="ProtNLM"/>
    </source>
</evidence>
<evidence type="ECO:0000313" key="2">
    <source>
        <dbReference type="Proteomes" id="UP001064971"/>
    </source>
</evidence>
<gene>
    <name evidence="1" type="ORF">DAETH_17920</name>
</gene>
<dbReference type="Gene3D" id="3.40.50.300">
    <property type="entry name" value="P-loop containing nucleotide triphosphate hydrolases"/>
    <property type="match status" value="1"/>
</dbReference>
<dbReference type="SUPFAM" id="SSF52540">
    <property type="entry name" value="P-loop containing nucleoside triphosphate hydrolases"/>
    <property type="match status" value="1"/>
</dbReference>
<evidence type="ECO:0000313" key="1">
    <source>
        <dbReference type="EMBL" id="BDP41823.1"/>
    </source>
</evidence>
<name>A0ABM8ADG7_9DEIO</name>
<sequence>MPPVYLITGIMASGKSTVAQALAESLPRSVHVRGDLFRRMIVSGRVDMTPGAGEEATAQLALRYRLAARTALAYRAAGFTPVVQDVILGPLLEDVVALYAAVPLRLVVLCPAPEVVTAREAGRHKRGYGAFTPGDLDRVLREETPRLGLWLDSSALTVTETVQAILRHFAPTD</sequence>
<organism evidence="1 2">
    <name type="scientific">Deinococcus aetherius</name>
    <dbReference type="NCBI Taxonomy" id="200252"/>
    <lineage>
        <taxon>Bacteria</taxon>
        <taxon>Thermotogati</taxon>
        <taxon>Deinococcota</taxon>
        <taxon>Deinococci</taxon>
        <taxon>Deinococcales</taxon>
        <taxon>Deinococcaceae</taxon>
        <taxon>Deinococcus</taxon>
    </lineage>
</organism>
<protein>
    <recommendedName>
        <fullName evidence="3">Phosphotransferase</fullName>
    </recommendedName>
</protein>
<dbReference type="InterPro" id="IPR027417">
    <property type="entry name" value="P-loop_NTPase"/>
</dbReference>
<dbReference type="EMBL" id="AP026560">
    <property type="protein sequence ID" value="BDP41823.1"/>
    <property type="molecule type" value="Genomic_DNA"/>
</dbReference>
<dbReference type="Proteomes" id="UP001064971">
    <property type="component" value="Chromosome"/>
</dbReference>
<reference evidence="1" key="1">
    <citation type="submission" date="2022-07" db="EMBL/GenBank/DDBJ databases">
        <title>Complete Genome Sequence of the Radioresistant Bacterium Deinococcus aetherius ST0316, Isolated from the Air Dust collected in Lower Stratosphere above Japan.</title>
        <authorList>
            <person name="Satoh K."/>
            <person name="Hagiwara K."/>
            <person name="Katsumata K."/>
            <person name="Kubo A."/>
            <person name="Yokobori S."/>
            <person name="Yamagishi A."/>
            <person name="Oono Y."/>
            <person name="Narumi I."/>
        </authorList>
    </citation>
    <scope>NUCLEOTIDE SEQUENCE</scope>
    <source>
        <strain evidence="1">ST0316</strain>
    </source>
</reference>